<accession>A0A8S5THN3</accession>
<proteinExistence type="predicted"/>
<name>A0A8S5THN3_9CAUD</name>
<sequence length="71" mass="8199">MATTISVSEAAKLRKQWGDSPCDHPRELLVEYIDNFQSKTGEYVCPICGEFFDKEEKKELEKKRESISSNK</sequence>
<dbReference type="EMBL" id="BK032824">
    <property type="protein sequence ID" value="DAF62555.1"/>
    <property type="molecule type" value="Genomic_DNA"/>
</dbReference>
<reference evidence="1" key="1">
    <citation type="journal article" date="2021" name="Proc. Natl. Acad. Sci. U.S.A.">
        <title>A Catalog of Tens of Thousands of Viruses from Human Metagenomes Reveals Hidden Associations with Chronic Diseases.</title>
        <authorList>
            <person name="Tisza M.J."/>
            <person name="Buck C.B."/>
        </authorList>
    </citation>
    <scope>NUCLEOTIDE SEQUENCE</scope>
    <source>
        <strain evidence="1">Ct6Ob18</strain>
    </source>
</reference>
<protein>
    <submittedName>
        <fullName evidence="1">Rad50 zinc hook motif</fullName>
    </submittedName>
</protein>
<organism evidence="1">
    <name type="scientific">Siphoviridae sp. ct6Ob18</name>
    <dbReference type="NCBI Taxonomy" id="2827783"/>
    <lineage>
        <taxon>Viruses</taxon>
        <taxon>Duplodnaviria</taxon>
        <taxon>Heunggongvirae</taxon>
        <taxon>Uroviricota</taxon>
        <taxon>Caudoviricetes</taxon>
    </lineage>
</organism>
<evidence type="ECO:0000313" key="1">
    <source>
        <dbReference type="EMBL" id="DAF62555.1"/>
    </source>
</evidence>